<dbReference type="EMBL" id="AP024525">
    <property type="protein sequence ID" value="BCT75561.1"/>
    <property type="molecule type" value="Genomic_DNA"/>
</dbReference>
<evidence type="ECO:0000313" key="2">
    <source>
        <dbReference type="EMBL" id="BCT75561.1"/>
    </source>
</evidence>
<accession>A0ABN6FFL1</accession>
<evidence type="ECO:0000256" key="1">
    <source>
        <dbReference type="SAM" id="MobiDB-lite"/>
    </source>
</evidence>
<name>A0ABN6FFL1_SINCY</name>
<dbReference type="Proteomes" id="UP001319861">
    <property type="component" value="Chromosome"/>
</dbReference>
<proteinExistence type="predicted"/>
<feature type="compositionally biased region" description="Basic and acidic residues" evidence="1">
    <location>
        <begin position="151"/>
        <end position="164"/>
    </location>
</feature>
<evidence type="ECO:0000313" key="3">
    <source>
        <dbReference type="Proteomes" id="UP001319861"/>
    </source>
</evidence>
<sequence length="176" mass="19291">MVVLVSRVDDIRARLAAAPRGPWVHYSDGHCCDRECIEYGGDDGYEIGDIGIHNVGIPWSAGQLIANAPADLAYLLAELDKARETNTRLNLRCTKAEAFVGKTVDELRAEPGHAGFGRALANWAAADAHRKLDEMKAELDKARAGQTEAWDEGRHFGQTHDHAYPNDNPYRGTPDA</sequence>
<protein>
    <submittedName>
        <fullName evidence="2">Uncharacterized protein</fullName>
    </submittedName>
</protein>
<organism evidence="2 3">
    <name type="scientific">Sinomonas cyclohexanicum</name>
    <name type="common">Corynebacterium cyclohexanicum</name>
    <dbReference type="NCBI Taxonomy" id="322009"/>
    <lineage>
        <taxon>Bacteria</taxon>
        <taxon>Bacillati</taxon>
        <taxon>Actinomycetota</taxon>
        <taxon>Actinomycetes</taxon>
        <taxon>Micrococcales</taxon>
        <taxon>Micrococcaceae</taxon>
        <taxon>Sinomonas</taxon>
    </lineage>
</organism>
<reference evidence="2 3" key="1">
    <citation type="journal article" date="2021" name="J. Biosci. Bioeng.">
        <title>Identification and characterization of a chc gene cluster responsible for the aromatization pathway of cyclohexanecarboxylate degradation in Sinomonas cyclohexanicum ATCC 51369.</title>
        <authorList>
            <person name="Yamamoto T."/>
            <person name="Hasegawa Y."/>
            <person name="Lau P.C.K."/>
            <person name="Iwaki H."/>
        </authorList>
    </citation>
    <scope>NUCLEOTIDE SEQUENCE [LARGE SCALE GENOMIC DNA]</scope>
    <source>
        <strain evidence="2 3">ATCC 51369</strain>
    </source>
</reference>
<gene>
    <name evidence="2" type="ORF">SCMU_14030</name>
</gene>
<feature type="region of interest" description="Disordered" evidence="1">
    <location>
        <begin position="144"/>
        <end position="176"/>
    </location>
</feature>
<keyword evidence="3" id="KW-1185">Reference proteome</keyword>